<sequence>MFLTAPIKEADMPRNLDLTALRSFVAVAEKGGVTRASGFLNLTQSAVSMQLKRLEDALAVPLLDRSARTIALTATGEQLLAYARRMLELNDEVIGRLTADAYEGKVVLGVPYDIVYPLTPRVLRAFALEFPRVKVQLISSNTATLKPMFARGEADFIVTTEDILPEGAQRLATVPLVWMGAQNGTAYRQRPLRLAHTTQCIFRRGAQEALDRAGIAWESAVESIAARAAEALVSADLAVCAGLAGAEPPFAERLGSGSGLPELAAQNINLYCRDTGAGPVFDTMERLLRQHYEAM</sequence>
<dbReference type="InterPro" id="IPR036390">
    <property type="entry name" value="WH_DNA-bd_sf"/>
</dbReference>
<dbReference type="GO" id="GO:0003677">
    <property type="term" value="F:DNA binding"/>
    <property type="evidence" value="ECO:0007669"/>
    <property type="project" value="UniProtKB-KW"/>
</dbReference>
<proteinExistence type="inferred from homology"/>
<reference evidence="6 7" key="1">
    <citation type="journal article" date="2012" name="J. Bacteriol.">
        <title>Draft Genome Sequence of Oceaniovalibus guishaninsula JLT2003T.</title>
        <authorList>
            <person name="Tang K."/>
            <person name="Liu K."/>
            <person name="Jiao N."/>
        </authorList>
    </citation>
    <scope>NUCLEOTIDE SEQUENCE [LARGE SCALE GENOMIC DNA]</scope>
    <source>
        <strain evidence="6 7">JLT2003</strain>
    </source>
</reference>
<dbReference type="PANTHER" id="PTHR30579:SF7">
    <property type="entry name" value="HTH-TYPE TRANSCRIPTIONAL REGULATOR LRHA-RELATED"/>
    <property type="match status" value="1"/>
</dbReference>
<evidence type="ECO:0000256" key="3">
    <source>
        <dbReference type="ARBA" id="ARBA00023125"/>
    </source>
</evidence>
<accession>K2GMH0</accession>
<dbReference type="PANTHER" id="PTHR30579">
    <property type="entry name" value="TRANSCRIPTIONAL REGULATOR"/>
    <property type="match status" value="1"/>
</dbReference>
<dbReference type="InterPro" id="IPR036388">
    <property type="entry name" value="WH-like_DNA-bd_sf"/>
</dbReference>
<dbReference type="Gene3D" id="1.10.10.10">
    <property type="entry name" value="Winged helix-like DNA-binding domain superfamily/Winged helix DNA-binding domain"/>
    <property type="match status" value="1"/>
</dbReference>
<dbReference type="SUPFAM" id="SSF46785">
    <property type="entry name" value="Winged helix' DNA-binding domain"/>
    <property type="match status" value="1"/>
</dbReference>
<dbReference type="PATRIC" id="fig|1231392.3.peg.1917"/>
<evidence type="ECO:0000313" key="7">
    <source>
        <dbReference type="Proteomes" id="UP000006765"/>
    </source>
</evidence>
<dbReference type="AlphaFoldDB" id="K2GMH0"/>
<dbReference type="Proteomes" id="UP000006765">
    <property type="component" value="Unassembled WGS sequence"/>
</dbReference>
<keyword evidence="4" id="KW-0804">Transcription</keyword>
<dbReference type="InterPro" id="IPR005119">
    <property type="entry name" value="LysR_subst-bd"/>
</dbReference>
<dbReference type="SUPFAM" id="SSF53850">
    <property type="entry name" value="Periplasmic binding protein-like II"/>
    <property type="match status" value="1"/>
</dbReference>
<evidence type="ECO:0000313" key="6">
    <source>
        <dbReference type="EMBL" id="EKE43926.1"/>
    </source>
</evidence>
<dbReference type="PRINTS" id="PR00039">
    <property type="entry name" value="HTHLYSR"/>
</dbReference>
<dbReference type="InterPro" id="IPR000847">
    <property type="entry name" value="LysR_HTH_N"/>
</dbReference>
<dbReference type="GO" id="GO:0003700">
    <property type="term" value="F:DNA-binding transcription factor activity"/>
    <property type="evidence" value="ECO:0007669"/>
    <property type="project" value="InterPro"/>
</dbReference>
<dbReference type="eggNOG" id="COG0583">
    <property type="taxonomic scope" value="Bacteria"/>
</dbReference>
<evidence type="ECO:0000259" key="5">
    <source>
        <dbReference type="PROSITE" id="PS50931"/>
    </source>
</evidence>
<dbReference type="EMBL" id="AMGO01000046">
    <property type="protein sequence ID" value="EKE43926.1"/>
    <property type="molecule type" value="Genomic_DNA"/>
</dbReference>
<keyword evidence="7" id="KW-1185">Reference proteome</keyword>
<protein>
    <recommendedName>
        <fullName evidence="5">HTH lysR-type domain-containing protein</fullName>
    </recommendedName>
</protein>
<dbReference type="PROSITE" id="PS50931">
    <property type="entry name" value="HTH_LYSR"/>
    <property type="match status" value="1"/>
</dbReference>
<evidence type="ECO:0000256" key="4">
    <source>
        <dbReference type="ARBA" id="ARBA00023163"/>
    </source>
</evidence>
<comment type="caution">
    <text evidence="6">The sequence shown here is derived from an EMBL/GenBank/DDBJ whole genome shotgun (WGS) entry which is preliminary data.</text>
</comment>
<comment type="similarity">
    <text evidence="1">Belongs to the LysR transcriptional regulatory family.</text>
</comment>
<dbReference type="FunFam" id="1.10.10.10:FF:000001">
    <property type="entry name" value="LysR family transcriptional regulator"/>
    <property type="match status" value="1"/>
</dbReference>
<name>K2GMH0_9RHOB</name>
<evidence type="ECO:0000256" key="1">
    <source>
        <dbReference type="ARBA" id="ARBA00009437"/>
    </source>
</evidence>
<dbReference type="Pfam" id="PF00126">
    <property type="entry name" value="HTH_1"/>
    <property type="match status" value="1"/>
</dbReference>
<evidence type="ECO:0000256" key="2">
    <source>
        <dbReference type="ARBA" id="ARBA00023015"/>
    </source>
</evidence>
<gene>
    <name evidence="6" type="ORF">OCGS_1907</name>
</gene>
<keyword evidence="3" id="KW-0238">DNA-binding</keyword>
<organism evidence="6 7">
    <name type="scientific">Oceaniovalibus guishaninsula JLT2003</name>
    <dbReference type="NCBI Taxonomy" id="1231392"/>
    <lineage>
        <taxon>Bacteria</taxon>
        <taxon>Pseudomonadati</taxon>
        <taxon>Pseudomonadota</taxon>
        <taxon>Alphaproteobacteria</taxon>
        <taxon>Rhodobacterales</taxon>
        <taxon>Roseobacteraceae</taxon>
        <taxon>Oceaniovalibus</taxon>
    </lineage>
</organism>
<dbReference type="Pfam" id="PF03466">
    <property type="entry name" value="LysR_substrate"/>
    <property type="match status" value="1"/>
</dbReference>
<feature type="domain" description="HTH lysR-type" evidence="5">
    <location>
        <begin position="16"/>
        <end position="73"/>
    </location>
</feature>
<dbReference type="Gene3D" id="3.40.190.10">
    <property type="entry name" value="Periplasmic binding protein-like II"/>
    <property type="match status" value="2"/>
</dbReference>
<dbReference type="InterPro" id="IPR050176">
    <property type="entry name" value="LTTR"/>
</dbReference>
<keyword evidence="2" id="KW-0805">Transcription regulation</keyword>
<dbReference type="STRING" id="1231392.OCGS_1907"/>